<protein>
    <submittedName>
        <fullName evidence="3">Uncharacterized protein</fullName>
    </submittedName>
</protein>
<dbReference type="EMBL" id="OCYS01000027">
    <property type="protein sequence ID" value="SON82054.1"/>
    <property type="molecule type" value="Genomic_DNA"/>
</dbReference>
<evidence type="ECO:0000313" key="3">
    <source>
        <dbReference type="EMBL" id="SON82054.1"/>
    </source>
</evidence>
<dbReference type="Proteomes" id="UP000234181">
    <property type="component" value="Unassembled WGS sequence"/>
</dbReference>
<dbReference type="EMBL" id="OCYT01000030">
    <property type="protein sequence ID" value="SON76880.1"/>
    <property type="molecule type" value="Genomic_DNA"/>
</dbReference>
<evidence type="ECO:0000313" key="2">
    <source>
        <dbReference type="EMBL" id="SON76880.1"/>
    </source>
</evidence>
<evidence type="ECO:0000313" key="5">
    <source>
        <dbReference type="Proteomes" id="UP000234181"/>
    </source>
</evidence>
<keyword evidence="5" id="KW-1185">Reference proteome</keyword>
<feature type="region of interest" description="Disordered" evidence="1">
    <location>
        <begin position="77"/>
        <end position="110"/>
    </location>
</feature>
<comment type="caution">
    <text evidence="3">The sequence shown here is derived from an EMBL/GenBank/DDBJ whole genome shotgun (WGS) entry which is preliminary data.</text>
</comment>
<dbReference type="Proteomes" id="UP000234166">
    <property type="component" value="Unassembled WGS sequence"/>
</dbReference>
<sequence>MLVFKLMSPFFMGATSSKGLSRPVGASHFSLLVQRKVTKRKHTPSSRLPRYALQVRMPSGNFSKGRPCPFEKRRASMRAAPAGFDPDGLPLRYGGPEKQEPRSTNLKART</sequence>
<accession>A0AB38DVX8</accession>
<evidence type="ECO:0000313" key="4">
    <source>
        <dbReference type="Proteomes" id="UP000234166"/>
    </source>
</evidence>
<proteinExistence type="predicted"/>
<gene>
    <name evidence="2" type="ORF">XAP6984_1250016</name>
    <name evidence="3" type="ORF">XAP7430_1220016</name>
</gene>
<organism evidence="3 4">
    <name type="scientific">Xanthomonas campestris pv. phaseoli</name>
    <dbReference type="NCBI Taxonomy" id="317013"/>
    <lineage>
        <taxon>Bacteria</taxon>
        <taxon>Pseudomonadati</taxon>
        <taxon>Pseudomonadota</taxon>
        <taxon>Gammaproteobacteria</taxon>
        <taxon>Lysobacterales</taxon>
        <taxon>Lysobacteraceae</taxon>
        <taxon>Xanthomonas</taxon>
    </lineage>
</organism>
<reference evidence="4 5" key="1">
    <citation type="submission" date="2017-10" db="EMBL/GenBank/DDBJ databases">
        <authorList>
            <person name="Regsiter A."/>
            <person name="William W."/>
        </authorList>
    </citation>
    <scope>NUCLEOTIDE SEQUENCE [LARGE SCALE GENOMIC DNA]</scope>
    <source>
        <strain evidence="2 5">CFBP6984</strain>
        <strain evidence="3 4">CFBP7430</strain>
    </source>
</reference>
<name>A0AB38DVX8_XANCH</name>
<dbReference type="AlphaFoldDB" id="A0AB38DVX8"/>
<evidence type="ECO:0000256" key="1">
    <source>
        <dbReference type="SAM" id="MobiDB-lite"/>
    </source>
</evidence>